<feature type="compositionally biased region" description="Low complexity" evidence="1">
    <location>
        <begin position="133"/>
        <end position="146"/>
    </location>
</feature>
<dbReference type="GO" id="GO:0006048">
    <property type="term" value="P:UDP-N-acetylglucosamine biosynthetic process"/>
    <property type="evidence" value="ECO:0007669"/>
    <property type="project" value="UniProtKB-UniPathway"/>
</dbReference>
<protein>
    <recommendedName>
        <fullName evidence="2">N-acetyltransferase domain-containing protein</fullName>
    </recommendedName>
</protein>
<evidence type="ECO:0000256" key="1">
    <source>
        <dbReference type="SAM" id="MobiDB-lite"/>
    </source>
</evidence>
<name>A0A8K0NKS2_9HYPO</name>
<dbReference type="Proteomes" id="UP000811619">
    <property type="component" value="Unassembled WGS sequence"/>
</dbReference>
<dbReference type="UniPathway" id="UPA00113">
    <property type="reaction ID" value="UER00529"/>
</dbReference>
<feature type="domain" description="N-acetyltransferase" evidence="2">
    <location>
        <begin position="88"/>
        <end position="268"/>
    </location>
</feature>
<feature type="compositionally biased region" description="Basic and acidic residues" evidence="1">
    <location>
        <begin position="148"/>
        <end position="160"/>
    </location>
</feature>
<dbReference type="GO" id="GO:0016747">
    <property type="term" value="F:acyltransferase activity, transferring groups other than amino-acyl groups"/>
    <property type="evidence" value="ECO:0007669"/>
    <property type="project" value="InterPro"/>
</dbReference>
<dbReference type="OrthoDB" id="329272at2759"/>
<sequence>MATPFISRLGPSSLAGFRRGRHYDEQPSTVPKVFLDAMEVRENVFVKEQGVPLDHEFDADDARSCHWVVYASVNKTEEGEVRDDGGNIIQPRKSSTRTTPIGTIRLVPFPHDPHPKAGAQYWNGHLSSTGQETASSPAATSSMAATHGTERDRPTTFHDGREPYVKLGRLAVVKDYRGNGLSALLVRTVLSWLKSNPSFFDPSITELGLKQMGASTETDIPKWGGLVCVHAQEQVIGVWERMGFAVDQEMGSWWEEGIRHVGMFQRLELVEFVPKELRI</sequence>
<comment type="caution">
    <text evidence="3">The sequence shown here is derived from an EMBL/GenBank/DDBJ whole genome shotgun (WGS) entry which is preliminary data.</text>
</comment>
<organism evidence="3 4">
    <name type="scientific">Claviceps africana</name>
    <dbReference type="NCBI Taxonomy" id="83212"/>
    <lineage>
        <taxon>Eukaryota</taxon>
        <taxon>Fungi</taxon>
        <taxon>Dikarya</taxon>
        <taxon>Ascomycota</taxon>
        <taxon>Pezizomycotina</taxon>
        <taxon>Sordariomycetes</taxon>
        <taxon>Hypocreomycetidae</taxon>
        <taxon>Hypocreales</taxon>
        <taxon>Clavicipitaceae</taxon>
        <taxon>Claviceps</taxon>
    </lineage>
</organism>
<evidence type="ECO:0000313" key="4">
    <source>
        <dbReference type="Proteomes" id="UP000811619"/>
    </source>
</evidence>
<dbReference type="SUPFAM" id="SSF55729">
    <property type="entry name" value="Acyl-CoA N-acyltransferases (Nat)"/>
    <property type="match status" value="1"/>
</dbReference>
<dbReference type="AlphaFoldDB" id="A0A8K0NKS2"/>
<accession>A0A8K0NKS2</accession>
<dbReference type="InterPro" id="IPR016181">
    <property type="entry name" value="Acyl_CoA_acyltransferase"/>
</dbReference>
<evidence type="ECO:0000259" key="2">
    <source>
        <dbReference type="PROSITE" id="PS51186"/>
    </source>
</evidence>
<dbReference type="EMBL" id="SRPY01000396">
    <property type="protein sequence ID" value="KAG5925036.1"/>
    <property type="molecule type" value="Genomic_DNA"/>
</dbReference>
<reference evidence="3" key="1">
    <citation type="journal article" date="2020" name="bioRxiv">
        <title>Whole genome comparisons of ergot fungi reveals the divergence and evolution of species within the genus Claviceps are the result of varying mechanisms driving genome evolution and host range expansion.</title>
        <authorList>
            <person name="Wyka S.A."/>
            <person name="Mondo S.J."/>
            <person name="Liu M."/>
            <person name="Dettman J."/>
            <person name="Nalam V."/>
            <person name="Broders K.D."/>
        </authorList>
    </citation>
    <scope>NUCLEOTIDE SEQUENCE</scope>
    <source>
        <strain evidence="3">CCC 489</strain>
    </source>
</reference>
<dbReference type="Gene3D" id="3.40.630.30">
    <property type="match status" value="1"/>
</dbReference>
<feature type="region of interest" description="Disordered" evidence="1">
    <location>
        <begin position="126"/>
        <end position="160"/>
    </location>
</feature>
<keyword evidence="4" id="KW-1185">Reference proteome</keyword>
<evidence type="ECO:0000313" key="3">
    <source>
        <dbReference type="EMBL" id="KAG5925036.1"/>
    </source>
</evidence>
<dbReference type="PROSITE" id="PS51186">
    <property type="entry name" value="GNAT"/>
    <property type="match status" value="1"/>
</dbReference>
<dbReference type="InterPro" id="IPR000182">
    <property type="entry name" value="GNAT_dom"/>
</dbReference>
<dbReference type="CDD" id="cd04301">
    <property type="entry name" value="NAT_SF"/>
    <property type="match status" value="1"/>
</dbReference>
<gene>
    <name evidence="3" type="ORF">E4U42_004487</name>
</gene>
<proteinExistence type="predicted"/>